<evidence type="ECO:0000259" key="22">
    <source>
        <dbReference type="PROSITE" id="PS50855"/>
    </source>
</evidence>
<comment type="pathway">
    <text evidence="4">Energy metabolism; oxidative phosphorylation.</text>
</comment>
<dbReference type="InterPro" id="IPR036927">
    <property type="entry name" value="Cyt_c_oxase-like_su1_sf"/>
</dbReference>
<feature type="transmembrane region" description="Helical" evidence="21">
    <location>
        <begin position="438"/>
        <end position="461"/>
    </location>
</feature>
<organism evidence="23 24">
    <name type="scientific">Roseateles asaccharophilus</name>
    <dbReference type="NCBI Taxonomy" id="582607"/>
    <lineage>
        <taxon>Bacteria</taxon>
        <taxon>Pseudomonadati</taxon>
        <taxon>Pseudomonadota</taxon>
        <taxon>Betaproteobacteria</taxon>
        <taxon>Burkholderiales</taxon>
        <taxon>Sphaerotilaceae</taxon>
        <taxon>Roseateles</taxon>
    </lineage>
</organism>
<evidence type="ECO:0000256" key="6">
    <source>
        <dbReference type="ARBA" id="ARBA00012949"/>
    </source>
</evidence>
<comment type="catalytic activity">
    <reaction evidence="19">
        <text>4 Fe(II)-[cytochrome c] + O2 + 8 H(+)(in) = 4 Fe(III)-[cytochrome c] + 2 H2O + 4 H(+)(out)</text>
        <dbReference type="Rhea" id="RHEA:11436"/>
        <dbReference type="Rhea" id="RHEA-COMP:10350"/>
        <dbReference type="Rhea" id="RHEA-COMP:14399"/>
        <dbReference type="ChEBI" id="CHEBI:15377"/>
        <dbReference type="ChEBI" id="CHEBI:15378"/>
        <dbReference type="ChEBI" id="CHEBI:15379"/>
        <dbReference type="ChEBI" id="CHEBI:29033"/>
        <dbReference type="ChEBI" id="CHEBI:29034"/>
        <dbReference type="EC" id="7.1.1.9"/>
    </reaction>
</comment>
<keyword evidence="14 20" id="KW-0249">Electron transport</keyword>
<evidence type="ECO:0000256" key="2">
    <source>
        <dbReference type="ARBA" id="ARBA00001973"/>
    </source>
</evidence>
<evidence type="ECO:0000256" key="11">
    <source>
        <dbReference type="ARBA" id="ARBA00022692"/>
    </source>
</evidence>
<evidence type="ECO:0000256" key="8">
    <source>
        <dbReference type="ARBA" id="ARBA00022475"/>
    </source>
</evidence>
<feature type="transmembrane region" description="Helical" evidence="21">
    <location>
        <begin position="66"/>
        <end position="86"/>
    </location>
</feature>
<keyword evidence="9 20" id="KW-0349">Heme</keyword>
<comment type="similarity">
    <text evidence="5 20">Belongs to the heme-copper respiratory oxidase family.</text>
</comment>
<name>A0ABU2A434_9BURK</name>
<feature type="transmembrane region" description="Helical" evidence="21">
    <location>
        <begin position="311"/>
        <end position="331"/>
    </location>
</feature>
<evidence type="ECO:0000256" key="1">
    <source>
        <dbReference type="ARBA" id="ARBA00001970"/>
    </source>
</evidence>
<dbReference type="NCBIfam" id="TIGR00780">
    <property type="entry name" value="ccoN"/>
    <property type="match status" value="1"/>
</dbReference>
<dbReference type="PANTHER" id="PTHR10422">
    <property type="entry name" value="CYTOCHROME C OXIDASE SUBUNIT 1"/>
    <property type="match status" value="1"/>
</dbReference>
<dbReference type="InterPro" id="IPR023616">
    <property type="entry name" value="Cyt_c_oxase-like_su1_dom"/>
</dbReference>
<comment type="cofactor">
    <cofactor evidence="1">
        <name>heme b</name>
        <dbReference type="ChEBI" id="CHEBI:60344"/>
    </cofactor>
</comment>
<feature type="transmembrane region" description="Helical" evidence="21">
    <location>
        <begin position="242"/>
        <end position="259"/>
    </location>
</feature>
<evidence type="ECO:0000256" key="17">
    <source>
        <dbReference type="ARBA" id="ARBA00023008"/>
    </source>
</evidence>
<dbReference type="PROSITE" id="PS50855">
    <property type="entry name" value="COX1"/>
    <property type="match status" value="1"/>
</dbReference>
<dbReference type="EMBL" id="JAVDXV010000002">
    <property type="protein sequence ID" value="MDR7331952.1"/>
    <property type="molecule type" value="Genomic_DNA"/>
</dbReference>
<dbReference type="EC" id="7.1.1.9" evidence="6"/>
<feature type="transmembrane region" description="Helical" evidence="21">
    <location>
        <begin position="167"/>
        <end position="189"/>
    </location>
</feature>
<evidence type="ECO:0000256" key="9">
    <source>
        <dbReference type="ARBA" id="ARBA00022617"/>
    </source>
</evidence>
<keyword evidence="12" id="KW-0479">Metal-binding</keyword>
<feature type="transmembrane region" description="Helical" evidence="21">
    <location>
        <begin position="133"/>
        <end position="155"/>
    </location>
</feature>
<evidence type="ECO:0000256" key="14">
    <source>
        <dbReference type="ARBA" id="ARBA00022982"/>
    </source>
</evidence>
<dbReference type="PANTHER" id="PTHR10422:SF29">
    <property type="entry name" value="CYTOCHROME C OXIDASE SUBUNIT 1 HOMOLOG, BACTEROID"/>
    <property type="match status" value="1"/>
</dbReference>
<keyword evidence="18 21" id="KW-0472">Membrane</keyword>
<dbReference type="Proteomes" id="UP001180825">
    <property type="component" value="Unassembled WGS sequence"/>
</dbReference>
<evidence type="ECO:0000256" key="18">
    <source>
        <dbReference type="ARBA" id="ARBA00023136"/>
    </source>
</evidence>
<keyword evidence="13" id="KW-1278">Translocase</keyword>
<protein>
    <recommendedName>
        <fullName evidence="6">cytochrome-c oxidase</fullName>
        <ecNumber evidence="6">7.1.1.9</ecNumber>
    </recommendedName>
</protein>
<evidence type="ECO:0000256" key="20">
    <source>
        <dbReference type="RuleBase" id="RU000370"/>
    </source>
</evidence>
<keyword evidence="16" id="KW-0408">Iron</keyword>
<comment type="cofactor">
    <cofactor evidence="2">
        <name>Cu(2+)</name>
        <dbReference type="ChEBI" id="CHEBI:29036"/>
    </cofactor>
</comment>
<keyword evidence="17" id="KW-0186">Copper</keyword>
<evidence type="ECO:0000256" key="12">
    <source>
        <dbReference type="ARBA" id="ARBA00022723"/>
    </source>
</evidence>
<evidence type="ECO:0000256" key="21">
    <source>
        <dbReference type="SAM" id="Phobius"/>
    </source>
</evidence>
<proteinExistence type="inferred from homology"/>
<comment type="caution">
    <text evidence="23">The sequence shown here is derived from an EMBL/GenBank/DDBJ whole genome shotgun (WGS) entry which is preliminary data.</text>
</comment>
<accession>A0ABU2A434</accession>
<feature type="transmembrane region" description="Helical" evidence="21">
    <location>
        <begin position="392"/>
        <end position="418"/>
    </location>
</feature>
<dbReference type="Pfam" id="PF00115">
    <property type="entry name" value="COX1"/>
    <property type="match status" value="1"/>
</dbReference>
<feature type="transmembrane region" description="Helical" evidence="21">
    <location>
        <begin position="98"/>
        <end position="121"/>
    </location>
</feature>
<evidence type="ECO:0000256" key="4">
    <source>
        <dbReference type="ARBA" id="ARBA00004673"/>
    </source>
</evidence>
<keyword evidence="8" id="KW-1003">Cell membrane</keyword>
<evidence type="ECO:0000256" key="16">
    <source>
        <dbReference type="ARBA" id="ARBA00023004"/>
    </source>
</evidence>
<dbReference type="Gene3D" id="1.20.210.10">
    <property type="entry name" value="Cytochrome c oxidase-like, subunit I domain"/>
    <property type="match status" value="1"/>
</dbReference>
<comment type="subcellular location">
    <subcellularLocation>
        <location evidence="3">Cell membrane</location>
        <topology evidence="3">Multi-pass membrane protein</topology>
    </subcellularLocation>
</comment>
<evidence type="ECO:0000256" key="5">
    <source>
        <dbReference type="ARBA" id="ARBA00009578"/>
    </source>
</evidence>
<reference evidence="23 24" key="1">
    <citation type="submission" date="2023-07" db="EMBL/GenBank/DDBJ databases">
        <title>Sorghum-associated microbial communities from plants grown in Nebraska, USA.</title>
        <authorList>
            <person name="Schachtman D."/>
        </authorList>
    </citation>
    <scope>NUCLEOTIDE SEQUENCE [LARGE SCALE GENOMIC DNA]</scope>
    <source>
        <strain evidence="23 24">BE316</strain>
    </source>
</reference>
<feature type="domain" description="Cytochrome oxidase subunit I profile" evidence="22">
    <location>
        <begin position="22"/>
        <end position="481"/>
    </location>
</feature>
<feature type="transmembrane region" description="Helical" evidence="21">
    <location>
        <begin position="21"/>
        <end position="46"/>
    </location>
</feature>
<keyword evidence="7 20" id="KW-0813">Transport</keyword>
<evidence type="ECO:0000256" key="7">
    <source>
        <dbReference type="ARBA" id="ARBA00022448"/>
    </source>
</evidence>
<evidence type="ECO:0000313" key="23">
    <source>
        <dbReference type="EMBL" id="MDR7331952.1"/>
    </source>
</evidence>
<sequence length="481" mass="53641">MANDRVPVSAGTTYEDGPVRAFALAAVLWGLVGMAVGVFIAAQLAWPELNFGISWLSYGRLRPLHTNAVIFAFGGCTLMATSYHVVQRTGQTRLFAPKLAWFHFWAWQAVIVGAAITLPLGLTRGKEYAELEWPIGLLITIAWVAYAIVFFGTVGRRKIRHIYVANWFFGGFILAVALLHVVNAAVLPVSFWKSYSAYAGVQDAMVQWWYGHNAVGFFLTAGFLGMMYYYIPKQAERPVYSYRLSIVHFWALIFTYMWAGPHHLHYTALPDWAQSVGMLFSLVLLAPSWGGMINGVMTLSGAWHKLRENPILKFLIVALSFYGMATFEGPLMSIKTVNALSHYTDWTVGHVHAGALGWVGLISMGSLYHLIPRMYGRTEMHSKSAIELHFWIATLGIVLYIAAMWIAGVMQGLMWRAVNPDGTLVYTFVESVKASWPFYVIRLIGGLMYLAGMLVMAWNVVKTMQAGKPQQVRIPAVLAHA</sequence>
<evidence type="ECO:0000256" key="19">
    <source>
        <dbReference type="ARBA" id="ARBA00047816"/>
    </source>
</evidence>
<dbReference type="PROSITE" id="PS00077">
    <property type="entry name" value="COX1_CUB"/>
    <property type="match status" value="1"/>
</dbReference>
<gene>
    <name evidence="23" type="ORF">J2X21_001078</name>
</gene>
<evidence type="ECO:0000256" key="3">
    <source>
        <dbReference type="ARBA" id="ARBA00004651"/>
    </source>
</evidence>
<dbReference type="InterPro" id="IPR023615">
    <property type="entry name" value="Cyt_c_Oxase_su1_BS"/>
</dbReference>
<feature type="transmembrane region" description="Helical" evidence="21">
    <location>
        <begin position="351"/>
        <end position="371"/>
    </location>
</feature>
<evidence type="ECO:0000313" key="24">
    <source>
        <dbReference type="Proteomes" id="UP001180825"/>
    </source>
</evidence>
<keyword evidence="24" id="KW-1185">Reference proteome</keyword>
<keyword evidence="11 20" id="KW-0812">Transmembrane</keyword>
<keyword evidence="15 21" id="KW-1133">Transmembrane helix</keyword>
<dbReference type="SUPFAM" id="SSF81442">
    <property type="entry name" value="Cytochrome c oxidase subunit I-like"/>
    <property type="match status" value="1"/>
</dbReference>
<evidence type="ECO:0000256" key="15">
    <source>
        <dbReference type="ARBA" id="ARBA00022989"/>
    </source>
</evidence>
<feature type="transmembrane region" description="Helical" evidence="21">
    <location>
        <begin position="279"/>
        <end position="299"/>
    </location>
</feature>
<dbReference type="RefSeq" id="WP_310325851.1">
    <property type="nucleotide sequence ID" value="NZ_JAVDXV010000002.1"/>
</dbReference>
<evidence type="ECO:0000256" key="10">
    <source>
        <dbReference type="ARBA" id="ARBA00022660"/>
    </source>
</evidence>
<dbReference type="InterPro" id="IPR004677">
    <property type="entry name" value="Cyt_c_oxidase_cbb3_su1"/>
</dbReference>
<keyword evidence="10 20" id="KW-0679">Respiratory chain</keyword>
<feature type="transmembrane region" description="Helical" evidence="21">
    <location>
        <begin position="209"/>
        <end position="230"/>
    </location>
</feature>
<evidence type="ECO:0000256" key="13">
    <source>
        <dbReference type="ARBA" id="ARBA00022967"/>
    </source>
</evidence>
<dbReference type="InterPro" id="IPR000883">
    <property type="entry name" value="Cyt_C_Oxase_1"/>
</dbReference>